<organism evidence="3 4">
    <name type="scientific">Rhododendron griersonianum</name>
    <dbReference type="NCBI Taxonomy" id="479676"/>
    <lineage>
        <taxon>Eukaryota</taxon>
        <taxon>Viridiplantae</taxon>
        <taxon>Streptophyta</taxon>
        <taxon>Embryophyta</taxon>
        <taxon>Tracheophyta</taxon>
        <taxon>Spermatophyta</taxon>
        <taxon>Magnoliopsida</taxon>
        <taxon>eudicotyledons</taxon>
        <taxon>Gunneridae</taxon>
        <taxon>Pentapetalae</taxon>
        <taxon>asterids</taxon>
        <taxon>Ericales</taxon>
        <taxon>Ericaceae</taxon>
        <taxon>Ericoideae</taxon>
        <taxon>Rhodoreae</taxon>
        <taxon>Rhododendron</taxon>
    </lineage>
</organism>
<dbReference type="AlphaFoldDB" id="A0AAV6K464"/>
<dbReference type="Proteomes" id="UP000823749">
    <property type="component" value="Chromosome 5"/>
</dbReference>
<dbReference type="EMBL" id="JACTNZ010000005">
    <property type="protein sequence ID" value="KAG5547124.1"/>
    <property type="molecule type" value="Genomic_DNA"/>
</dbReference>
<feature type="compositionally biased region" description="Basic and acidic residues" evidence="1">
    <location>
        <begin position="1"/>
        <end position="15"/>
    </location>
</feature>
<keyword evidence="2" id="KW-1133">Transmembrane helix</keyword>
<keyword evidence="2" id="KW-0472">Membrane</keyword>
<protein>
    <recommendedName>
        <fullName evidence="5">Late embryogenesis abundant protein LEA-2 subgroup domain-containing protein</fullName>
    </recommendedName>
</protein>
<comment type="caution">
    <text evidence="3">The sequence shown here is derived from an EMBL/GenBank/DDBJ whole genome shotgun (WGS) entry which is preliminary data.</text>
</comment>
<gene>
    <name evidence="3" type="ORF">RHGRI_012970</name>
</gene>
<feature type="region of interest" description="Disordered" evidence="1">
    <location>
        <begin position="1"/>
        <end position="20"/>
    </location>
</feature>
<proteinExistence type="predicted"/>
<evidence type="ECO:0008006" key="5">
    <source>
        <dbReference type="Google" id="ProtNLM"/>
    </source>
</evidence>
<evidence type="ECO:0000313" key="4">
    <source>
        <dbReference type="Proteomes" id="UP000823749"/>
    </source>
</evidence>
<reference evidence="3" key="1">
    <citation type="submission" date="2020-08" db="EMBL/GenBank/DDBJ databases">
        <title>Plant Genome Project.</title>
        <authorList>
            <person name="Zhang R.-G."/>
        </authorList>
    </citation>
    <scope>NUCLEOTIDE SEQUENCE</scope>
    <source>
        <strain evidence="3">WSP0</strain>
        <tissue evidence="3">Leaf</tissue>
    </source>
</reference>
<evidence type="ECO:0000256" key="1">
    <source>
        <dbReference type="SAM" id="MobiDB-lite"/>
    </source>
</evidence>
<sequence>MASRETKPVPRDAGTRPDATNTVAKPYSDLYEKCVIRGSAIFAVLYLAALVYAIVLGGDPYSPDIRVQTASLSLNHDLSSSSRISTAGEITFNVSLTFFNHLFDNATEVSVFYRKDLLASTVTDSFSRDMASSPCNGTVREKMAKAVFPRSETRVSDQMSGDLSSSKPVVEFSFLANARGSLRNSEEDERRGFNMTIRCPGVKLRFDPKTRVGMMEGEPSECKVSTVVEYKARYDDLPRRDDWGNQRFYGMQHF</sequence>
<keyword evidence="2" id="KW-0812">Transmembrane</keyword>
<name>A0AAV6K464_9ERIC</name>
<keyword evidence="4" id="KW-1185">Reference proteome</keyword>
<evidence type="ECO:0000313" key="3">
    <source>
        <dbReference type="EMBL" id="KAG5547124.1"/>
    </source>
</evidence>
<feature type="transmembrane region" description="Helical" evidence="2">
    <location>
        <begin position="35"/>
        <end position="56"/>
    </location>
</feature>
<evidence type="ECO:0000256" key="2">
    <source>
        <dbReference type="SAM" id="Phobius"/>
    </source>
</evidence>
<accession>A0AAV6K464</accession>